<proteinExistence type="predicted"/>
<accession>A0ABR5E2B4</accession>
<dbReference type="Gene3D" id="3.40.50.720">
    <property type="entry name" value="NAD(P)-binding Rossmann-like Domain"/>
    <property type="match status" value="1"/>
</dbReference>
<feature type="non-terminal residue" evidence="1">
    <location>
        <position position="1"/>
    </location>
</feature>
<protein>
    <submittedName>
        <fullName evidence="1">3-oxoacyl-ACP reductase</fullName>
    </submittedName>
</protein>
<evidence type="ECO:0000313" key="2">
    <source>
        <dbReference type="Proteomes" id="UP000033519"/>
    </source>
</evidence>
<dbReference type="SUPFAM" id="SSF51735">
    <property type="entry name" value="NAD(P)-binding Rossmann-fold domains"/>
    <property type="match status" value="1"/>
</dbReference>
<evidence type="ECO:0000313" key="1">
    <source>
        <dbReference type="EMBL" id="KKC34426.1"/>
    </source>
</evidence>
<comment type="caution">
    <text evidence="1">The sequence shown here is derived from an EMBL/GenBank/DDBJ whole genome shotgun (WGS) entry which is preliminary data.</text>
</comment>
<gene>
    <name evidence="1" type="ORF">WH91_02945</name>
</gene>
<dbReference type="InterPro" id="IPR036291">
    <property type="entry name" value="NAD(P)-bd_dom_sf"/>
</dbReference>
<sequence>ATKIQLAVNGIPTATAQTRILEPLSAEQIAYMRSSIPRGRLLQGDEAAERVAWVVSKENSFTTASTFDLSGGRTTY</sequence>
<dbReference type="EMBL" id="LAPV01000025">
    <property type="protein sequence ID" value="KKC34426.1"/>
    <property type="molecule type" value="Genomic_DNA"/>
</dbReference>
<organism evidence="1 2">
    <name type="scientific">Devosia psychrophila</name>
    <dbReference type="NCBI Taxonomy" id="728005"/>
    <lineage>
        <taxon>Bacteria</taxon>
        <taxon>Pseudomonadati</taxon>
        <taxon>Pseudomonadota</taxon>
        <taxon>Alphaproteobacteria</taxon>
        <taxon>Hyphomicrobiales</taxon>
        <taxon>Devosiaceae</taxon>
        <taxon>Devosia</taxon>
    </lineage>
</organism>
<keyword evidence="2" id="KW-1185">Reference proteome</keyword>
<reference evidence="1 2" key="1">
    <citation type="submission" date="2015-03" db="EMBL/GenBank/DDBJ databases">
        <authorList>
            <person name="Lepp D."/>
            <person name="Hassan Y.I."/>
            <person name="Li X.-Z."/>
            <person name="Zhou T."/>
        </authorList>
    </citation>
    <scope>NUCLEOTIDE SEQUENCE [LARGE SCALE GENOMIC DNA]</scope>
    <source>
        <strain evidence="1 2">Cr7-05</strain>
    </source>
</reference>
<dbReference type="Proteomes" id="UP000033519">
    <property type="component" value="Unassembled WGS sequence"/>
</dbReference>
<name>A0ABR5E2B4_9HYPH</name>